<dbReference type="NCBIfam" id="TIGR00611">
    <property type="entry name" value="recf"/>
    <property type="match status" value="1"/>
</dbReference>
<keyword evidence="4 12" id="KW-0963">Cytoplasm</keyword>
<organism evidence="15 16">
    <name type="scientific">Amedibacillus dolichus</name>
    <dbReference type="NCBI Taxonomy" id="31971"/>
    <lineage>
        <taxon>Bacteria</taxon>
        <taxon>Bacillati</taxon>
        <taxon>Bacillota</taxon>
        <taxon>Erysipelotrichia</taxon>
        <taxon>Erysipelotrichales</taxon>
        <taxon>Erysipelotrichaceae</taxon>
        <taxon>Amedibacillus</taxon>
    </lineage>
</organism>
<dbReference type="PANTHER" id="PTHR32182:SF0">
    <property type="entry name" value="DNA REPLICATION AND REPAIR PROTEIN RECF"/>
    <property type="match status" value="1"/>
</dbReference>
<evidence type="ECO:0000256" key="1">
    <source>
        <dbReference type="ARBA" id="ARBA00004496"/>
    </source>
</evidence>
<evidence type="ECO:0000256" key="9">
    <source>
        <dbReference type="ARBA" id="ARBA00023125"/>
    </source>
</evidence>
<dbReference type="HAMAP" id="MF_00365">
    <property type="entry name" value="RecF"/>
    <property type="match status" value="1"/>
</dbReference>
<keyword evidence="8 12" id="KW-0067">ATP-binding</keyword>
<dbReference type="Pfam" id="PF02463">
    <property type="entry name" value="SMC_N"/>
    <property type="match status" value="1"/>
</dbReference>
<name>A0ABT7UEV0_9FIRM</name>
<keyword evidence="5 12" id="KW-0235">DNA replication</keyword>
<feature type="domain" description="RecF/RecN/SMC N-terminal" evidence="14">
    <location>
        <begin position="3"/>
        <end position="358"/>
    </location>
</feature>
<dbReference type="InterPro" id="IPR042174">
    <property type="entry name" value="RecF_2"/>
</dbReference>
<sequence>MKISRLRLVHYRNYTDETVEFGDGIQLICGKNAQGKTNLLEAIYYCSTMRSHRTLQDQHLIQKEEASFLIDLSLQRGRQKEQLRVCVNEKGKNLFIHRNPILRVSDFIGEVNAVLFCPDDLQLFTASPKVRRRFIDIEISKLSRRYTQTLAMFQRLLRERNALLKQKEPDLVYLQVVTERMCACEMVILQQRHAFLNELFVFCQPFYSHFAQDDTSIGFEYHTVLDLDHLKDEQLLKEKYEKGLVRDQMSGQTNLGVHKDDVIFTIEGKNINSYASQGQKRTLLLSMKLAITAMIKEKLGEYPILLLDDVFSELDAHRCRQLMEVLPQDMQIFISSAQPIEQEMLAGKVADVFEVTDGTIQRRVLDE</sequence>
<keyword evidence="16" id="KW-1185">Reference proteome</keyword>
<gene>
    <name evidence="12 15" type="primary">recF</name>
    <name evidence="15" type="ORF">QUV96_09865</name>
</gene>
<evidence type="ECO:0000256" key="4">
    <source>
        <dbReference type="ARBA" id="ARBA00022490"/>
    </source>
</evidence>
<keyword evidence="10 12" id="KW-0234">DNA repair</keyword>
<dbReference type="SUPFAM" id="SSF52540">
    <property type="entry name" value="P-loop containing nucleoside triphosphate hydrolases"/>
    <property type="match status" value="1"/>
</dbReference>
<keyword evidence="9 12" id="KW-0238">DNA-binding</keyword>
<evidence type="ECO:0000256" key="13">
    <source>
        <dbReference type="RuleBase" id="RU000578"/>
    </source>
</evidence>
<dbReference type="InterPro" id="IPR027417">
    <property type="entry name" value="P-loop_NTPase"/>
</dbReference>
<evidence type="ECO:0000313" key="15">
    <source>
        <dbReference type="EMBL" id="MDM8157935.1"/>
    </source>
</evidence>
<dbReference type="InterPro" id="IPR018078">
    <property type="entry name" value="DNA-binding_RecF_CS"/>
</dbReference>
<dbReference type="EMBL" id="JAUDCG010000053">
    <property type="protein sequence ID" value="MDM8157935.1"/>
    <property type="molecule type" value="Genomic_DNA"/>
</dbReference>
<evidence type="ECO:0000256" key="8">
    <source>
        <dbReference type="ARBA" id="ARBA00022840"/>
    </source>
</evidence>
<comment type="caution">
    <text evidence="15">The sequence shown here is derived from an EMBL/GenBank/DDBJ whole genome shotgun (WGS) entry which is preliminary data.</text>
</comment>
<reference evidence="15" key="1">
    <citation type="submission" date="2023-06" db="EMBL/GenBank/DDBJ databases">
        <title>Identification and characterization of horizontal gene transfer across gut microbiota members of farm animals based on homology search.</title>
        <authorList>
            <person name="Schwarzerova J."/>
            <person name="Nykrynova M."/>
            <person name="Jureckova K."/>
            <person name="Cejkova D."/>
            <person name="Rychlik I."/>
        </authorList>
    </citation>
    <scope>NUCLEOTIDE SEQUENCE</scope>
    <source>
        <strain evidence="15">ET39</strain>
    </source>
</reference>
<feature type="binding site" evidence="12">
    <location>
        <begin position="30"/>
        <end position="37"/>
    </location>
    <ligand>
        <name>ATP</name>
        <dbReference type="ChEBI" id="CHEBI:30616"/>
    </ligand>
</feature>
<evidence type="ECO:0000256" key="12">
    <source>
        <dbReference type="HAMAP-Rule" id="MF_00365"/>
    </source>
</evidence>
<evidence type="ECO:0000256" key="5">
    <source>
        <dbReference type="ARBA" id="ARBA00022705"/>
    </source>
</evidence>
<evidence type="ECO:0000256" key="6">
    <source>
        <dbReference type="ARBA" id="ARBA00022741"/>
    </source>
</evidence>
<dbReference type="Gene3D" id="1.20.1050.90">
    <property type="entry name" value="RecF/RecN/SMC, N-terminal domain"/>
    <property type="match status" value="1"/>
</dbReference>
<accession>A0ABT7UEV0</accession>
<dbReference type="Proteomes" id="UP001529340">
    <property type="component" value="Unassembled WGS sequence"/>
</dbReference>
<comment type="similarity">
    <text evidence="2 12 13">Belongs to the RecF family.</text>
</comment>
<dbReference type="InterPro" id="IPR001238">
    <property type="entry name" value="DNA-binding_RecF"/>
</dbReference>
<comment type="function">
    <text evidence="12 13">The RecF protein is involved in DNA metabolism; it is required for DNA replication and normal SOS inducibility. RecF binds preferentially to single-stranded, linear DNA. It also seems to bind ATP.</text>
</comment>
<keyword evidence="7 12" id="KW-0227">DNA damage</keyword>
<evidence type="ECO:0000256" key="3">
    <source>
        <dbReference type="ARBA" id="ARBA00020170"/>
    </source>
</evidence>
<comment type="subcellular location">
    <subcellularLocation>
        <location evidence="1 12 13">Cytoplasm</location>
    </subcellularLocation>
</comment>
<dbReference type="Gene3D" id="3.40.50.300">
    <property type="entry name" value="P-loop containing nucleotide triphosphate hydrolases"/>
    <property type="match status" value="1"/>
</dbReference>
<proteinExistence type="inferred from homology"/>
<evidence type="ECO:0000256" key="7">
    <source>
        <dbReference type="ARBA" id="ARBA00022763"/>
    </source>
</evidence>
<dbReference type="PROSITE" id="PS00618">
    <property type="entry name" value="RECF_2"/>
    <property type="match status" value="1"/>
</dbReference>
<reference evidence="15" key="2">
    <citation type="submission" date="2023-06" db="EMBL/GenBank/DDBJ databases">
        <authorList>
            <person name="Zeman M."/>
            <person name="Kubasova T."/>
            <person name="Jahodarova E."/>
            <person name="Nykrynova M."/>
            <person name="Rychlik I."/>
        </authorList>
    </citation>
    <scope>NUCLEOTIDE SEQUENCE</scope>
    <source>
        <strain evidence="15">ET39</strain>
    </source>
</reference>
<dbReference type="RefSeq" id="WP_289608377.1">
    <property type="nucleotide sequence ID" value="NZ_JAUDCG010000053.1"/>
</dbReference>
<protein>
    <recommendedName>
        <fullName evidence="3 12">DNA replication and repair protein RecF</fullName>
    </recommendedName>
</protein>
<dbReference type="PANTHER" id="PTHR32182">
    <property type="entry name" value="DNA REPLICATION AND REPAIR PROTEIN RECF"/>
    <property type="match status" value="1"/>
</dbReference>
<evidence type="ECO:0000259" key="14">
    <source>
        <dbReference type="Pfam" id="PF02463"/>
    </source>
</evidence>
<evidence type="ECO:0000313" key="16">
    <source>
        <dbReference type="Proteomes" id="UP001529340"/>
    </source>
</evidence>
<evidence type="ECO:0000256" key="11">
    <source>
        <dbReference type="ARBA" id="ARBA00023236"/>
    </source>
</evidence>
<evidence type="ECO:0000256" key="10">
    <source>
        <dbReference type="ARBA" id="ARBA00023204"/>
    </source>
</evidence>
<keyword evidence="6 12" id="KW-0547">Nucleotide-binding</keyword>
<evidence type="ECO:0000256" key="2">
    <source>
        <dbReference type="ARBA" id="ARBA00008016"/>
    </source>
</evidence>
<dbReference type="InterPro" id="IPR003395">
    <property type="entry name" value="RecF/RecN/SMC_N"/>
</dbReference>
<keyword evidence="11 12" id="KW-0742">SOS response</keyword>